<accession>A0A4Z0AB57</accession>
<keyword evidence="2" id="KW-0472">Membrane</keyword>
<dbReference type="Proteomes" id="UP000298061">
    <property type="component" value="Unassembled WGS sequence"/>
</dbReference>
<name>A0A4Z0AB57_9AGAM</name>
<evidence type="ECO:0000256" key="2">
    <source>
        <dbReference type="SAM" id="Phobius"/>
    </source>
</evidence>
<organism evidence="3 4">
    <name type="scientific">Hericium alpestre</name>
    <dbReference type="NCBI Taxonomy" id="135208"/>
    <lineage>
        <taxon>Eukaryota</taxon>
        <taxon>Fungi</taxon>
        <taxon>Dikarya</taxon>
        <taxon>Basidiomycota</taxon>
        <taxon>Agaricomycotina</taxon>
        <taxon>Agaricomycetes</taxon>
        <taxon>Russulales</taxon>
        <taxon>Hericiaceae</taxon>
        <taxon>Hericium</taxon>
    </lineage>
</organism>
<dbReference type="STRING" id="135208.A0A4Z0AB57"/>
<keyword evidence="4" id="KW-1185">Reference proteome</keyword>
<dbReference type="EMBL" id="SFCI01000020">
    <property type="protein sequence ID" value="TFY83587.1"/>
    <property type="molecule type" value="Genomic_DNA"/>
</dbReference>
<feature type="transmembrane region" description="Helical" evidence="2">
    <location>
        <begin position="53"/>
        <end position="74"/>
    </location>
</feature>
<keyword evidence="2" id="KW-1133">Transmembrane helix</keyword>
<evidence type="ECO:0000313" key="3">
    <source>
        <dbReference type="EMBL" id="TFY83587.1"/>
    </source>
</evidence>
<sequence>MKPRDHCCCAIPVVNAGIYATLTEQFVLGILVGTLSVATPMIVGAATPSFAKWILGIICYVGAGIQILGFIGVAKERPILFRRYTTLHVMVTLAAFSVAAVWIGLSPADTPLLKESARRNSSPATVRQMVVYSHLKARRCAISSHGLTLDSWLYFYIVVSGYGSGSREDHEKYDSVYSTSPLNDDIPMTNRNDPWDSREDPDVFANTGRYGHGKKNSNASDAGMLNDPYQQPYPGGSLSYPVGARTQEPMPTPHFDAQDDPYYSSANGLGRPDNVQNHPGQL</sequence>
<dbReference type="AlphaFoldDB" id="A0A4Z0AB57"/>
<feature type="transmembrane region" description="Helical" evidence="2">
    <location>
        <begin position="86"/>
        <end position="105"/>
    </location>
</feature>
<protein>
    <submittedName>
        <fullName evidence="3">Uncharacterized protein</fullName>
    </submittedName>
</protein>
<comment type="caution">
    <text evidence="3">The sequence shown here is derived from an EMBL/GenBank/DDBJ whole genome shotgun (WGS) entry which is preliminary data.</text>
</comment>
<dbReference type="OrthoDB" id="2552042at2759"/>
<evidence type="ECO:0000313" key="4">
    <source>
        <dbReference type="Proteomes" id="UP000298061"/>
    </source>
</evidence>
<evidence type="ECO:0000256" key="1">
    <source>
        <dbReference type="SAM" id="MobiDB-lite"/>
    </source>
</evidence>
<feature type="region of interest" description="Disordered" evidence="1">
    <location>
        <begin position="164"/>
        <end position="282"/>
    </location>
</feature>
<proteinExistence type="predicted"/>
<reference evidence="3 4" key="1">
    <citation type="submission" date="2019-02" db="EMBL/GenBank/DDBJ databases">
        <title>Genome sequencing of the rare red list fungi Hericium alpestre (H. flagellum).</title>
        <authorList>
            <person name="Buettner E."/>
            <person name="Kellner H."/>
        </authorList>
    </citation>
    <scope>NUCLEOTIDE SEQUENCE [LARGE SCALE GENOMIC DNA]</scope>
    <source>
        <strain evidence="3 4">DSM 108284</strain>
    </source>
</reference>
<keyword evidence="2" id="KW-0812">Transmembrane</keyword>
<gene>
    <name evidence="3" type="ORF">EWM64_g416</name>
</gene>